<feature type="signal peptide" evidence="2">
    <location>
        <begin position="1"/>
        <end position="31"/>
    </location>
</feature>
<accession>A0AAJ4UX03</accession>
<keyword evidence="3" id="KW-0614">Plasmid</keyword>
<evidence type="ECO:0000313" key="4">
    <source>
        <dbReference type="EMBL" id="ROR38772.1"/>
    </source>
</evidence>
<dbReference type="Proteomes" id="UP000272781">
    <property type="component" value="Unassembled WGS sequence"/>
</dbReference>
<dbReference type="EMBL" id="RJVK01000006">
    <property type="protein sequence ID" value="ROR38772.1"/>
    <property type="molecule type" value="Genomic_DNA"/>
</dbReference>
<keyword evidence="1" id="KW-0472">Membrane</keyword>
<dbReference type="RefSeq" id="WP_123353358.1">
    <property type="nucleotide sequence ID" value="NZ_CP040940.1"/>
</dbReference>
<geneLocation type="plasmid" evidence="3 6">
    <name>unnamed1</name>
</geneLocation>
<dbReference type="AlphaFoldDB" id="A0AAJ4UX03"/>
<sequence>MVSFLKEKFSQSYNKAIMLLIIFGLPAVAQAEDYTANATDKGFVANIIGILMFLLKGILALFILGLALAWLILPIGLMYGVKKHYEKKEDTDTRDISKEKMIAYVVAAIGGVIGGLFFAGLIGQMIFDKNSIKAGLAALLGKVYANAVSIAAQ</sequence>
<evidence type="ECO:0000313" key="5">
    <source>
        <dbReference type="Proteomes" id="UP000272781"/>
    </source>
</evidence>
<organism evidence="4 5">
    <name type="scientific">Caminibacter pacificus</name>
    <dbReference type="NCBI Taxonomy" id="1424653"/>
    <lineage>
        <taxon>Bacteria</taxon>
        <taxon>Pseudomonadati</taxon>
        <taxon>Campylobacterota</taxon>
        <taxon>Epsilonproteobacteria</taxon>
        <taxon>Nautiliales</taxon>
        <taxon>Nautiliaceae</taxon>
        <taxon>Caminibacter</taxon>
    </lineage>
</organism>
<proteinExistence type="predicted"/>
<reference evidence="3 6" key="2">
    <citation type="submission" date="2019-06" db="EMBL/GenBank/DDBJ databases">
        <title>A comparative analysis of the Nautiliaceae.</title>
        <authorList>
            <person name="Grosche A."/>
            <person name="Smedile F."/>
            <person name="Vetriani C."/>
        </authorList>
    </citation>
    <scope>NUCLEOTIDE SEQUENCE [LARGE SCALE GENOMIC DNA]</scope>
    <source>
        <strain evidence="3 6">TB6</strain>
        <plasmid evidence="3 6">unnamed1</plasmid>
    </source>
</reference>
<evidence type="ECO:0000313" key="3">
    <source>
        <dbReference type="EMBL" id="QDD68154.1"/>
    </source>
</evidence>
<dbReference type="Proteomes" id="UP000298805">
    <property type="component" value="Plasmid unnamed1"/>
</dbReference>
<gene>
    <name evidence="3" type="ORF">C6V80_09885</name>
    <name evidence="4" type="ORF">EDC58_1987</name>
</gene>
<evidence type="ECO:0000313" key="6">
    <source>
        <dbReference type="Proteomes" id="UP000298805"/>
    </source>
</evidence>
<evidence type="ECO:0000256" key="1">
    <source>
        <dbReference type="SAM" id="Phobius"/>
    </source>
</evidence>
<reference evidence="4 5" key="1">
    <citation type="submission" date="2018-11" db="EMBL/GenBank/DDBJ databases">
        <title>Genomic Encyclopedia of Type Strains, Phase IV (KMG-IV): sequencing the most valuable type-strain genomes for metagenomic binning, comparative biology and taxonomic classification.</title>
        <authorList>
            <person name="Goeker M."/>
        </authorList>
    </citation>
    <scope>NUCLEOTIDE SEQUENCE [LARGE SCALE GENOMIC DNA]</scope>
    <source>
        <strain evidence="4 5">DSM 27783</strain>
    </source>
</reference>
<feature type="transmembrane region" description="Helical" evidence="1">
    <location>
        <begin position="47"/>
        <end position="80"/>
    </location>
</feature>
<keyword evidence="1" id="KW-0812">Transmembrane</keyword>
<keyword evidence="6" id="KW-1185">Reference proteome</keyword>
<feature type="transmembrane region" description="Helical" evidence="1">
    <location>
        <begin position="101"/>
        <end position="127"/>
    </location>
</feature>
<feature type="chain" id="PRO_5042525294" evidence="2">
    <location>
        <begin position="32"/>
        <end position="153"/>
    </location>
</feature>
<dbReference type="EMBL" id="CP040940">
    <property type="protein sequence ID" value="QDD68154.1"/>
    <property type="molecule type" value="Genomic_DNA"/>
</dbReference>
<protein>
    <submittedName>
        <fullName evidence="4">Uncharacterized protein</fullName>
    </submittedName>
</protein>
<evidence type="ECO:0000256" key="2">
    <source>
        <dbReference type="SAM" id="SignalP"/>
    </source>
</evidence>
<keyword evidence="2" id="KW-0732">Signal</keyword>
<name>A0AAJ4UX03_9BACT</name>
<keyword evidence="1" id="KW-1133">Transmembrane helix</keyword>